<feature type="region of interest" description="Disordered" evidence="1">
    <location>
        <begin position="625"/>
        <end position="646"/>
    </location>
</feature>
<protein>
    <submittedName>
        <fullName evidence="2">Uncharacterized protein</fullName>
    </submittedName>
</protein>
<dbReference type="OrthoDB" id="423752at2759"/>
<dbReference type="EMBL" id="CAJNIZ010008450">
    <property type="protein sequence ID" value="CAE7267612.1"/>
    <property type="molecule type" value="Genomic_DNA"/>
</dbReference>
<dbReference type="Proteomes" id="UP000649617">
    <property type="component" value="Unassembled WGS sequence"/>
</dbReference>
<evidence type="ECO:0000313" key="3">
    <source>
        <dbReference type="Proteomes" id="UP000649617"/>
    </source>
</evidence>
<evidence type="ECO:0000256" key="1">
    <source>
        <dbReference type="SAM" id="MobiDB-lite"/>
    </source>
</evidence>
<dbReference type="AlphaFoldDB" id="A0A812MZW7"/>
<reference evidence="2" key="1">
    <citation type="submission" date="2021-02" db="EMBL/GenBank/DDBJ databases">
        <authorList>
            <person name="Dougan E. K."/>
            <person name="Rhodes N."/>
            <person name="Thang M."/>
            <person name="Chan C."/>
        </authorList>
    </citation>
    <scope>NUCLEOTIDE SEQUENCE</scope>
</reference>
<comment type="caution">
    <text evidence="2">The sequence shown here is derived from an EMBL/GenBank/DDBJ whole genome shotgun (WGS) entry which is preliminary data.</text>
</comment>
<sequence length="646" mass="70311">MSDDEMRLSALRKIRTVLLFYPDDSELGRNLLSCAGTLVEESKLTKTIQAYKFMMHSTGAVPNPTAPELPVVGVSAVENFVLDSQKFFKVVVAKDRKDAVLPLIALGNGLEQPAWGPRWVKVRDQLGLDKAQCLMPAVTSAGTFLDRPMTAAEGALWLREILHVQGVPANLELYSSHSLKATALSWTAKSCTMSYEERLTQGHRCSPKHGMALLYSRNALAEILTKVARVVRAIQRGDFAPDLPRAERVARALSEEPGAAMPPPKMHLSRSCLTHCRRDASANSVPAGLSGQVDCEPERLAKSFLGQPSAISAEQILTLFDALPRGCSSRSDEGASFGAGAFVRVGVGLRQSCKVYPNSIMAVNRFAQGVVDSLRYTSFVILDNNLAKEHKDSPNVVVPLSAFSGGDIVVNVEGQEVCLNVSQGPVSFCAREHAHHVTPFQGRRVILVLFSLRGCLHLSEDDQACLIRLGFPLPTAEALSSSVAPLPNRPAKGSSVLGCNSLKHQGLSHEKASLAKVPRLVPISAVRFHCWWSYARVRPVALASGWDVIPIDQASCRFSPRTPLVILDLKDPLCMDLLLRFDQGAPADWFHLGLPRGTCSRARERPLPISSALRTSSLLKPNRWQRRMPSTGHVSESCSGPIRPGP</sequence>
<organism evidence="2 3">
    <name type="scientific">Symbiodinium pilosum</name>
    <name type="common">Dinoflagellate</name>
    <dbReference type="NCBI Taxonomy" id="2952"/>
    <lineage>
        <taxon>Eukaryota</taxon>
        <taxon>Sar</taxon>
        <taxon>Alveolata</taxon>
        <taxon>Dinophyceae</taxon>
        <taxon>Suessiales</taxon>
        <taxon>Symbiodiniaceae</taxon>
        <taxon>Symbiodinium</taxon>
    </lineage>
</organism>
<evidence type="ECO:0000313" key="2">
    <source>
        <dbReference type="EMBL" id="CAE7267612.1"/>
    </source>
</evidence>
<name>A0A812MZW7_SYMPI</name>
<proteinExistence type="predicted"/>
<gene>
    <name evidence="2" type="ORF">SPIL2461_LOCUS5819</name>
</gene>
<keyword evidence="3" id="KW-1185">Reference proteome</keyword>
<accession>A0A812MZW7</accession>